<keyword evidence="2" id="KW-1185">Reference proteome</keyword>
<proteinExistence type="predicted"/>
<evidence type="ECO:0000313" key="1">
    <source>
        <dbReference type="EMBL" id="KAJ4946693.1"/>
    </source>
</evidence>
<evidence type="ECO:0000313" key="2">
    <source>
        <dbReference type="Proteomes" id="UP001141806"/>
    </source>
</evidence>
<dbReference type="AlphaFoldDB" id="A0A9Q0GKQ3"/>
<organism evidence="1 2">
    <name type="scientific">Protea cynaroides</name>
    <dbReference type="NCBI Taxonomy" id="273540"/>
    <lineage>
        <taxon>Eukaryota</taxon>
        <taxon>Viridiplantae</taxon>
        <taxon>Streptophyta</taxon>
        <taxon>Embryophyta</taxon>
        <taxon>Tracheophyta</taxon>
        <taxon>Spermatophyta</taxon>
        <taxon>Magnoliopsida</taxon>
        <taxon>Proteales</taxon>
        <taxon>Proteaceae</taxon>
        <taxon>Protea</taxon>
    </lineage>
</organism>
<dbReference type="Proteomes" id="UP001141806">
    <property type="component" value="Unassembled WGS sequence"/>
</dbReference>
<protein>
    <submittedName>
        <fullName evidence="1">Uncharacterized protein</fullName>
    </submittedName>
</protein>
<sequence length="151" mass="16559">MLRDKVTWLTEAGVEVEYISGHSLVLKEPALDVGKEGGAAFLPEESQLDALRAVAFIEKLRPASIVPISQGHHLVVENFNCFCLNHGLMEVGYISHQAALHSPYSVPRITDHEQNLSISMTATVDPVGNLVLGNCRISTLCFSQAWCFNII</sequence>
<gene>
    <name evidence="1" type="ORF">NE237_008306</name>
</gene>
<dbReference type="EMBL" id="JAMYWD010000857">
    <property type="protein sequence ID" value="KAJ4946693.1"/>
    <property type="molecule type" value="Genomic_DNA"/>
</dbReference>
<comment type="caution">
    <text evidence="1">The sequence shown here is derived from an EMBL/GenBank/DDBJ whole genome shotgun (WGS) entry which is preliminary data.</text>
</comment>
<reference evidence="1" key="1">
    <citation type="journal article" date="2023" name="Plant J.">
        <title>The genome of the king protea, Protea cynaroides.</title>
        <authorList>
            <person name="Chang J."/>
            <person name="Duong T.A."/>
            <person name="Schoeman C."/>
            <person name="Ma X."/>
            <person name="Roodt D."/>
            <person name="Barker N."/>
            <person name="Li Z."/>
            <person name="Van de Peer Y."/>
            <person name="Mizrachi E."/>
        </authorList>
    </citation>
    <scope>NUCLEOTIDE SEQUENCE</scope>
    <source>
        <tissue evidence="1">Young leaves</tissue>
    </source>
</reference>
<dbReference type="OrthoDB" id="498204at2759"/>
<name>A0A9Q0GKQ3_9MAGN</name>
<accession>A0A9Q0GKQ3</accession>